<dbReference type="Pfam" id="PF05258">
    <property type="entry name" value="DciA"/>
    <property type="match status" value="1"/>
</dbReference>
<comment type="caution">
    <text evidence="2">The sequence shown here is derived from an EMBL/GenBank/DDBJ whole genome shotgun (WGS) entry which is preliminary data.</text>
</comment>
<dbReference type="RefSeq" id="WP_153117728.1">
    <property type="nucleotide sequence ID" value="NZ_JACIGE010000014.1"/>
</dbReference>
<dbReference type="AlphaFoldDB" id="A0A840GDY9"/>
<dbReference type="OrthoDB" id="9180666at2"/>
<evidence type="ECO:0000313" key="3">
    <source>
        <dbReference type="Proteomes" id="UP000587070"/>
    </source>
</evidence>
<evidence type="ECO:0000256" key="1">
    <source>
        <dbReference type="SAM" id="MobiDB-lite"/>
    </source>
</evidence>
<dbReference type="Proteomes" id="UP000587070">
    <property type="component" value="Unassembled WGS sequence"/>
</dbReference>
<accession>A0A840GDY9</accession>
<organism evidence="2 3">
    <name type="scientific">Rhodocyclus tenuis</name>
    <name type="common">Rhodospirillum tenue</name>
    <dbReference type="NCBI Taxonomy" id="1066"/>
    <lineage>
        <taxon>Bacteria</taxon>
        <taxon>Pseudomonadati</taxon>
        <taxon>Pseudomonadota</taxon>
        <taxon>Betaproteobacteria</taxon>
        <taxon>Rhodocyclales</taxon>
        <taxon>Rhodocyclaceae</taxon>
        <taxon>Rhodocyclus</taxon>
    </lineage>
</organism>
<evidence type="ECO:0008006" key="4">
    <source>
        <dbReference type="Google" id="ProtNLM"/>
    </source>
</evidence>
<evidence type="ECO:0000313" key="2">
    <source>
        <dbReference type="EMBL" id="MBB4248858.1"/>
    </source>
</evidence>
<sequence length="144" mass="15552">MHNSIENYLAADDGAGKLLAHARLLQKLARIFAEVSPTHLAQASCLANYRTGIIFIHAANGAVAAKLRQLAPRLANEFSLRGFECSGVHVKVQATEIPRQSMTSAKKPLSDEARQAVSGLRERLPQSPLREALGTLLERAATAE</sequence>
<dbReference type="InterPro" id="IPR007922">
    <property type="entry name" value="DciA-like"/>
</dbReference>
<reference evidence="2 3" key="1">
    <citation type="submission" date="2020-08" db="EMBL/GenBank/DDBJ databases">
        <title>Genome sequencing of Purple Non-Sulfur Bacteria from various extreme environments.</title>
        <authorList>
            <person name="Mayer M."/>
        </authorList>
    </citation>
    <scope>NUCLEOTIDE SEQUENCE [LARGE SCALE GENOMIC DNA]</scope>
    <source>
        <strain evidence="2 3">2761</strain>
    </source>
</reference>
<feature type="region of interest" description="Disordered" evidence="1">
    <location>
        <begin position="99"/>
        <end position="126"/>
    </location>
</feature>
<dbReference type="EMBL" id="JACIGE010000014">
    <property type="protein sequence ID" value="MBB4248858.1"/>
    <property type="molecule type" value="Genomic_DNA"/>
</dbReference>
<name>A0A840GDY9_RHOTE</name>
<proteinExistence type="predicted"/>
<feature type="compositionally biased region" description="Basic and acidic residues" evidence="1">
    <location>
        <begin position="108"/>
        <end position="124"/>
    </location>
</feature>
<keyword evidence="3" id="KW-1185">Reference proteome</keyword>
<protein>
    <recommendedName>
        <fullName evidence="4">DUF721 domain-containing protein</fullName>
    </recommendedName>
</protein>
<gene>
    <name evidence="2" type="ORF">GGD90_003258</name>
</gene>